<evidence type="ECO:0000256" key="3">
    <source>
        <dbReference type="SAM" id="SignalP"/>
    </source>
</evidence>
<feature type="signal peptide" evidence="3">
    <location>
        <begin position="1"/>
        <end position="22"/>
    </location>
</feature>
<dbReference type="Gene3D" id="1.20.1600.10">
    <property type="entry name" value="Outer membrane efflux proteins (OEP)"/>
    <property type="match status" value="1"/>
</dbReference>
<keyword evidence="3" id="KW-0732">Signal</keyword>
<name>A0ABM6M2Z6_9SPHN</name>
<accession>A0ABM6M2Z6</accession>
<dbReference type="Pfam" id="PF02321">
    <property type="entry name" value="OEP"/>
    <property type="match status" value="1"/>
</dbReference>
<dbReference type="RefSeq" id="WP_117351218.1">
    <property type="nucleotide sequence ID" value="NZ_CP020083.1"/>
</dbReference>
<comment type="similarity">
    <text evidence="1">Belongs to the outer membrane factor (OMF) (TC 1.B.17) family.</text>
</comment>
<protein>
    <recommendedName>
        <fullName evidence="6">Metal transporter</fullName>
    </recommendedName>
</protein>
<dbReference type="Proteomes" id="UP000258016">
    <property type="component" value="Chromosome"/>
</dbReference>
<dbReference type="GeneID" id="303484199"/>
<evidence type="ECO:0000313" key="5">
    <source>
        <dbReference type="Proteomes" id="UP000258016"/>
    </source>
</evidence>
<dbReference type="PANTHER" id="PTHR30203:SF24">
    <property type="entry name" value="BLR4935 PROTEIN"/>
    <property type="match status" value="1"/>
</dbReference>
<evidence type="ECO:0000256" key="2">
    <source>
        <dbReference type="SAM" id="Coils"/>
    </source>
</evidence>
<feature type="chain" id="PRO_5046217132" description="Metal transporter" evidence="3">
    <location>
        <begin position="23"/>
        <end position="414"/>
    </location>
</feature>
<dbReference type="SUPFAM" id="SSF56954">
    <property type="entry name" value="Outer membrane efflux proteins (OEP)"/>
    <property type="match status" value="1"/>
</dbReference>
<proteinExistence type="inferred from homology"/>
<evidence type="ECO:0008006" key="6">
    <source>
        <dbReference type="Google" id="ProtNLM"/>
    </source>
</evidence>
<keyword evidence="5" id="KW-1185">Reference proteome</keyword>
<keyword evidence="2" id="KW-0175">Coiled coil</keyword>
<dbReference type="EMBL" id="CP020083">
    <property type="protein sequence ID" value="ASR50269.1"/>
    <property type="molecule type" value="Genomic_DNA"/>
</dbReference>
<evidence type="ECO:0000256" key="1">
    <source>
        <dbReference type="ARBA" id="ARBA00007613"/>
    </source>
</evidence>
<sequence>MPYFLRAAMCATVLVSSASAHAQTQSLPLTLDDAIARAIAASPVGEAFAARADALIARRAAADTRPAASIDVLAENFGIGDSDLYRQFQIGAMYSQRIERGGKRAARVALADAELEVAAAEAFVRRLDIASTVQRLYVEVQAAEATIDIAKARVEIAEQLSREVGRRVSDARDPLFAGTRARTQLAEARVDLELAEHARDAAMKRLVALWDGDATGLSVSREDFLRFAPVDAGVPQSAADLAVYEARQRRASADITLQQAGARTDPTVSAGPRYIGTGDVALVAGVSLPLANRALNQANIARAEAESRQAQADLAVERYQRRQAIMLAAEKVEETAHEVEAVRDQVVPGALKTLAEVRAGYNRGGFTFLDVSMAQVALHEARARMVRVAILHHQARVELDRLTGRFAPHLQGAE</sequence>
<reference evidence="4 5" key="1">
    <citation type="submission" date="2017-03" db="EMBL/GenBank/DDBJ databases">
        <title>Complete genome sequence of Blastomonas fulva degrading microcsystin LR.</title>
        <authorList>
            <person name="Lee H.-g."/>
            <person name="Jin L."/>
            <person name="oh H.-M."/>
        </authorList>
    </citation>
    <scope>NUCLEOTIDE SEQUENCE [LARGE SCALE GENOMIC DNA]</scope>
    <source>
        <strain evidence="4 5">T2</strain>
    </source>
</reference>
<evidence type="ECO:0000313" key="4">
    <source>
        <dbReference type="EMBL" id="ASR50269.1"/>
    </source>
</evidence>
<organism evidence="4 5">
    <name type="scientific">Blastomonas fulva</name>
    <dbReference type="NCBI Taxonomy" id="1550728"/>
    <lineage>
        <taxon>Bacteria</taxon>
        <taxon>Pseudomonadati</taxon>
        <taxon>Pseudomonadota</taxon>
        <taxon>Alphaproteobacteria</taxon>
        <taxon>Sphingomonadales</taxon>
        <taxon>Sphingomonadaceae</taxon>
        <taxon>Blastomonas</taxon>
    </lineage>
</organism>
<dbReference type="InterPro" id="IPR010131">
    <property type="entry name" value="MdtP/NodT-like"/>
</dbReference>
<gene>
    <name evidence="4" type="ORF">B5J99_01260</name>
</gene>
<dbReference type="PANTHER" id="PTHR30203">
    <property type="entry name" value="OUTER MEMBRANE CATION EFFLUX PROTEIN"/>
    <property type="match status" value="1"/>
</dbReference>
<feature type="coiled-coil region" evidence="2">
    <location>
        <begin position="133"/>
        <end position="160"/>
    </location>
</feature>
<dbReference type="InterPro" id="IPR003423">
    <property type="entry name" value="OMP_efflux"/>
</dbReference>